<protein>
    <submittedName>
        <fullName evidence="1">Uncharacterized protein</fullName>
    </submittedName>
</protein>
<proteinExistence type="predicted"/>
<dbReference type="Proteomes" id="UP000006402">
    <property type="component" value="Unassembled WGS sequence"/>
</dbReference>
<dbReference type="AlphaFoldDB" id="A0AAV3GTX7"/>
<comment type="caution">
    <text evidence="1">The sequence shown here is derived from an EMBL/GenBank/DDBJ whole genome shotgun (WGS) entry which is preliminary data.</text>
</comment>
<reference evidence="1 2" key="1">
    <citation type="submission" date="2012-04" db="EMBL/GenBank/DDBJ databases">
        <authorList>
            <person name="Weinstock G."/>
            <person name="Sodergren E."/>
            <person name="Lobos E.A."/>
            <person name="Fulton L."/>
            <person name="Fulton R."/>
            <person name="Courtney L."/>
            <person name="Fronick C."/>
            <person name="O'Laughlin M."/>
            <person name="Godfrey J."/>
            <person name="Wilson R.M."/>
            <person name="Miner T."/>
            <person name="Farmer C."/>
            <person name="Delehaunty K."/>
            <person name="Cordes M."/>
            <person name="Minx P."/>
            <person name="Tomlinson C."/>
            <person name="Chen J."/>
            <person name="Wollam A."/>
            <person name="Pepin K.H."/>
            <person name="Bhonagiri V."/>
            <person name="Zhang X."/>
            <person name="Suruliraj S."/>
            <person name="Warren W."/>
            <person name="Mitreva M."/>
            <person name="Mardis E.R."/>
            <person name="Wilson R.K."/>
        </authorList>
    </citation>
    <scope>NUCLEOTIDE SEQUENCE [LARGE SCALE GENOMIC DNA]</scope>
    <source>
        <strain evidence="1 2">R496</strain>
    </source>
</reference>
<gene>
    <name evidence="1" type="ORF">HMPREF1378_02258</name>
</gene>
<accession>A0AAV3GTX7</accession>
<dbReference type="EMBL" id="AMAH01000165">
    <property type="protein sequence ID" value="EJX50705.1"/>
    <property type="molecule type" value="Genomic_DNA"/>
</dbReference>
<name>A0AAV3GTX7_ENTFC</name>
<sequence length="51" mass="5754">MFFRDVQKISTTGDIAFHFSRIKCLSSVFSGPINFTTFNSYGGGVNFFIHI</sequence>
<evidence type="ECO:0000313" key="1">
    <source>
        <dbReference type="EMBL" id="EJX50705.1"/>
    </source>
</evidence>
<organism evidence="1 2">
    <name type="scientific">Enterococcus faecium R496</name>
    <dbReference type="NCBI Taxonomy" id="1134836"/>
    <lineage>
        <taxon>Bacteria</taxon>
        <taxon>Bacillati</taxon>
        <taxon>Bacillota</taxon>
        <taxon>Bacilli</taxon>
        <taxon>Lactobacillales</taxon>
        <taxon>Enterococcaceae</taxon>
        <taxon>Enterococcus</taxon>
    </lineage>
</organism>
<evidence type="ECO:0000313" key="2">
    <source>
        <dbReference type="Proteomes" id="UP000006402"/>
    </source>
</evidence>